<keyword evidence="1" id="KW-0285">Flavoprotein</keyword>
<keyword evidence="4" id="KW-0812">Transmembrane</keyword>
<dbReference type="Proteomes" id="UP000774617">
    <property type="component" value="Unassembled WGS sequence"/>
</dbReference>
<keyword evidence="4" id="KW-0472">Membrane</keyword>
<evidence type="ECO:0000256" key="1">
    <source>
        <dbReference type="ARBA" id="ARBA00022630"/>
    </source>
</evidence>
<dbReference type="SUPFAM" id="SSF54373">
    <property type="entry name" value="FAD-linked reductases, C-terminal domain"/>
    <property type="match status" value="1"/>
</dbReference>
<evidence type="ECO:0000256" key="2">
    <source>
        <dbReference type="ARBA" id="ARBA00022827"/>
    </source>
</evidence>
<reference evidence="6 7" key="1">
    <citation type="journal article" date="2021" name="Nat. Commun.">
        <title>Genetic determinants of endophytism in the Arabidopsis root mycobiome.</title>
        <authorList>
            <person name="Mesny F."/>
            <person name="Miyauchi S."/>
            <person name="Thiergart T."/>
            <person name="Pickel B."/>
            <person name="Atanasova L."/>
            <person name="Karlsson M."/>
            <person name="Huettel B."/>
            <person name="Barry K.W."/>
            <person name="Haridas S."/>
            <person name="Chen C."/>
            <person name="Bauer D."/>
            <person name="Andreopoulos W."/>
            <person name="Pangilinan J."/>
            <person name="LaButti K."/>
            <person name="Riley R."/>
            <person name="Lipzen A."/>
            <person name="Clum A."/>
            <person name="Drula E."/>
            <person name="Henrissat B."/>
            <person name="Kohler A."/>
            <person name="Grigoriev I.V."/>
            <person name="Martin F.M."/>
            <person name="Hacquard S."/>
        </authorList>
    </citation>
    <scope>NUCLEOTIDE SEQUENCE [LARGE SCALE GENOMIC DNA]</scope>
    <source>
        <strain evidence="6 7">MPI-SDFR-AT-0080</strain>
    </source>
</reference>
<sequence>MADPAPSPKKLDIAIIGSGIAGLAVAIGLLRANIAVTIYEAANAFYETGVGLGLAPNALKALHLISPEMKKEVDKITMTNAWPSKKNNFMEARRGVSINGVSPNDSSGLPASVYSVQAPNGLLTVHRARLLELLCSLVPDGMTKFNKRLDDITPQADGRVLLAFRDGSAAVHDAVIGCDGVKSRARQVLLGEEHAAANACFSGKYAYRGLLAADKAVEIVGEELALNNQLYLGHHGHVVTYPIEKGTLVNIAAFASAPAWTAPTWDMPPTAAQLARDFSAFCPPIQRLVRAMDTKAAHALFHHHPPAPRYTRARICLAGDAAHASTPHQGAGAAMALEDAYVLCAVLAQVRDAAQLQAALDAYEAVRLPRTQRVVETSAELGHVWDLEGAGVGDDLEELKRALQGRFDWIWDVDLVGDAEGAKEAFWEAVRG</sequence>
<evidence type="ECO:0000313" key="6">
    <source>
        <dbReference type="EMBL" id="KAH7051158.1"/>
    </source>
</evidence>
<dbReference type="PANTHER" id="PTHR46720:SF3">
    <property type="entry name" value="FAD-BINDING DOMAIN-CONTAINING PROTEIN-RELATED"/>
    <property type="match status" value="1"/>
</dbReference>
<keyword evidence="7" id="KW-1185">Reference proteome</keyword>
<evidence type="ECO:0000313" key="7">
    <source>
        <dbReference type="Proteomes" id="UP000774617"/>
    </source>
</evidence>
<dbReference type="PRINTS" id="PR00420">
    <property type="entry name" value="RNGMNOXGNASE"/>
</dbReference>
<evidence type="ECO:0000259" key="5">
    <source>
        <dbReference type="Pfam" id="PF01494"/>
    </source>
</evidence>
<proteinExistence type="predicted"/>
<dbReference type="EMBL" id="JAGTJR010000012">
    <property type="protein sequence ID" value="KAH7051158.1"/>
    <property type="molecule type" value="Genomic_DNA"/>
</dbReference>
<dbReference type="Pfam" id="PF01494">
    <property type="entry name" value="FAD_binding_3"/>
    <property type="match status" value="1"/>
</dbReference>
<dbReference type="InterPro" id="IPR036188">
    <property type="entry name" value="FAD/NAD-bd_sf"/>
</dbReference>
<gene>
    <name evidence="6" type="ORF">B0J12DRAFT_662201</name>
</gene>
<accession>A0ABQ8GBR6</accession>
<dbReference type="Gene3D" id="3.50.50.60">
    <property type="entry name" value="FAD/NAD(P)-binding domain"/>
    <property type="match status" value="1"/>
</dbReference>
<dbReference type="InterPro" id="IPR002938">
    <property type="entry name" value="FAD-bd"/>
</dbReference>
<keyword evidence="4" id="KW-1133">Transmembrane helix</keyword>
<feature type="transmembrane region" description="Helical" evidence="4">
    <location>
        <begin position="12"/>
        <end position="30"/>
    </location>
</feature>
<feature type="domain" description="FAD-binding" evidence="5">
    <location>
        <begin position="175"/>
        <end position="377"/>
    </location>
</feature>
<name>A0ABQ8GBR6_9PEZI</name>
<keyword evidence="2" id="KW-0274">FAD</keyword>
<dbReference type="PANTHER" id="PTHR46720">
    <property type="entry name" value="HYDROXYLASE, PUTATIVE (AFU_ORTHOLOGUE AFUA_3G01460)-RELATED"/>
    <property type="match status" value="1"/>
</dbReference>
<evidence type="ECO:0000256" key="3">
    <source>
        <dbReference type="ARBA" id="ARBA00023002"/>
    </source>
</evidence>
<evidence type="ECO:0000256" key="4">
    <source>
        <dbReference type="SAM" id="Phobius"/>
    </source>
</evidence>
<organism evidence="6 7">
    <name type="scientific">Macrophomina phaseolina</name>
    <dbReference type="NCBI Taxonomy" id="35725"/>
    <lineage>
        <taxon>Eukaryota</taxon>
        <taxon>Fungi</taxon>
        <taxon>Dikarya</taxon>
        <taxon>Ascomycota</taxon>
        <taxon>Pezizomycotina</taxon>
        <taxon>Dothideomycetes</taxon>
        <taxon>Dothideomycetes incertae sedis</taxon>
        <taxon>Botryosphaeriales</taxon>
        <taxon>Botryosphaeriaceae</taxon>
        <taxon>Macrophomina</taxon>
    </lineage>
</organism>
<dbReference type="SUPFAM" id="SSF51905">
    <property type="entry name" value="FAD/NAD(P)-binding domain"/>
    <property type="match status" value="1"/>
</dbReference>
<dbReference type="InterPro" id="IPR051104">
    <property type="entry name" value="FAD_monoxygenase"/>
</dbReference>
<protein>
    <recommendedName>
        <fullName evidence="5">FAD-binding domain-containing protein</fullName>
    </recommendedName>
</protein>
<comment type="caution">
    <text evidence="6">The sequence shown here is derived from an EMBL/GenBank/DDBJ whole genome shotgun (WGS) entry which is preliminary data.</text>
</comment>
<keyword evidence="3" id="KW-0560">Oxidoreductase</keyword>